<accession>A0A5C2S5L0</accession>
<reference evidence="3" key="1">
    <citation type="journal article" date="2018" name="Genome Biol. Evol.">
        <title>Genomics and development of Lentinus tigrinus, a white-rot wood-decaying mushroom with dimorphic fruiting bodies.</title>
        <authorList>
            <person name="Wu B."/>
            <person name="Xu Z."/>
            <person name="Knudson A."/>
            <person name="Carlson A."/>
            <person name="Chen N."/>
            <person name="Kovaka S."/>
            <person name="LaButti K."/>
            <person name="Lipzen A."/>
            <person name="Pennachio C."/>
            <person name="Riley R."/>
            <person name="Schakwitz W."/>
            <person name="Umezawa K."/>
            <person name="Ohm R.A."/>
            <person name="Grigoriev I.V."/>
            <person name="Nagy L.G."/>
            <person name="Gibbons J."/>
            <person name="Hibbett D."/>
        </authorList>
    </citation>
    <scope>NUCLEOTIDE SEQUENCE [LARGE SCALE GENOMIC DNA]</scope>
    <source>
        <strain evidence="3">ALCF2SS1-6</strain>
    </source>
</reference>
<evidence type="ECO:0000259" key="2">
    <source>
        <dbReference type="PROSITE" id="PS50097"/>
    </source>
</evidence>
<gene>
    <name evidence="3" type="ORF">L227DRAFT_576623</name>
</gene>
<keyword evidence="4" id="KW-1185">Reference proteome</keyword>
<feature type="domain" description="BTB" evidence="2">
    <location>
        <begin position="30"/>
        <end position="90"/>
    </location>
</feature>
<organism evidence="3 4">
    <name type="scientific">Lentinus tigrinus ALCF2SS1-6</name>
    <dbReference type="NCBI Taxonomy" id="1328759"/>
    <lineage>
        <taxon>Eukaryota</taxon>
        <taxon>Fungi</taxon>
        <taxon>Dikarya</taxon>
        <taxon>Basidiomycota</taxon>
        <taxon>Agaricomycotina</taxon>
        <taxon>Agaricomycetes</taxon>
        <taxon>Polyporales</taxon>
        <taxon>Polyporaceae</taxon>
        <taxon>Lentinus</taxon>
    </lineage>
</organism>
<evidence type="ECO:0000313" key="4">
    <source>
        <dbReference type="Proteomes" id="UP000313359"/>
    </source>
</evidence>
<dbReference type="SUPFAM" id="SSF54695">
    <property type="entry name" value="POZ domain"/>
    <property type="match status" value="1"/>
</dbReference>
<feature type="region of interest" description="Disordered" evidence="1">
    <location>
        <begin position="1"/>
        <end position="22"/>
    </location>
</feature>
<dbReference type="PROSITE" id="PS50097">
    <property type="entry name" value="BTB"/>
    <property type="match status" value="1"/>
</dbReference>
<dbReference type="OrthoDB" id="3357985at2759"/>
<dbReference type="AlphaFoldDB" id="A0A5C2S5L0"/>
<feature type="compositionally biased region" description="Polar residues" evidence="1">
    <location>
        <begin position="1"/>
        <end position="20"/>
    </location>
</feature>
<sequence>MSSDPTDIDSSPVGSTATSTAPPPFDKSAADVVLCSSDGVEFHVFRWILEDSSPIFTDMFQLPTDTTGKVQTVDLTETSDTLKRLLELHYPLPPQPQFASFEDAKPILVAADKYQLSKVAPALALAALPRIRVNPLRAYAFAVRHNMLELIRLSAKEFLQVSYMAVYSEELEDITAGAYLRLLAYRKACAASLEGLIASNWYPSVGSCVGRPALHARHTRLVALETSPVGIVIVP</sequence>
<protein>
    <recommendedName>
        <fullName evidence="2">BTB domain-containing protein</fullName>
    </recommendedName>
</protein>
<evidence type="ECO:0000256" key="1">
    <source>
        <dbReference type="SAM" id="MobiDB-lite"/>
    </source>
</evidence>
<name>A0A5C2S5L0_9APHY</name>
<dbReference type="Proteomes" id="UP000313359">
    <property type="component" value="Unassembled WGS sequence"/>
</dbReference>
<proteinExistence type="predicted"/>
<dbReference type="Gene3D" id="3.30.710.10">
    <property type="entry name" value="Potassium Channel Kv1.1, Chain A"/>
    <property type="match status" value="1"/>
</dbReference>
<dbReference type="InterPro" id="IPR011333">
    <property type="entry name" value="SKP1/BTB/POZ_sf"/>
</dbReference>
<dbReference type="Pfam" id="PF00651">
    <property type="entry name" value="BTB"/>
    <property type="match status" value="1"/>
</dbReference>
<dbReference type="InterPro" id="IPR000210">
    <property type="entry name" value="BTB/POZ_dom"/>
</dbReference>
<evidence type="ECO:0000313" key="3">
    <source>
        <dbReference type="EMBL" id="RPD58982.1"/>
    </source>
</evidence>
<dbReference type="EMBL" id="ML122272">
    <property type="protein sequence ID" value="RPD58982.1"/>
    <property type="molecule type" value="Genomic_DNA"/>
</dbReference>